<dbReference type="RefSeq" id="WP_281928239.1">
    <property type="nucleotide sequence ID" value="NZ_AP027142.1"/>
</dbReference>
<dbReference type="SMART" id="SM00091">
    <property type="entry name" value="PAS"/>
    <property type="match status" value="1"/>
</dbReference>
<dbReference type="InterPro" id="IPR001610">
    <property type="entry name" value="PAC"/>
</dbReference>
<evidence type="ECO:0000259" key="9">
    <source>
        <dbReference type="PROSITE" id="PS50109"/>
    </source>
</evidence>
<keyword evidence="6" id="KW-0418">Kinase</keyword>
<dbReference type="SMART" id="SM00086">
    <property type="entry name" value="PAC"/>
    <property type="match status" value="1"/>
</dbReference>
<reference evidence="12 13" key="1">
    <citation type="journal article" date="2023" name="Int. J. Syst. Evol. Microbiol.">
        <title>Methylocystis iwaonis sp. nov., a type II methane-oxidizing bacterium from surface soil of a rice paddy field in Japan, and emended description of the genus Methylocystis (ex Whittenbury et al. 1970) Bowman et al. 1993.</title>
        <authorList>
            <person name="Kaise H."/>
            <person name="Sawadogo J.B."/>
            <person name="Alam M.S."/>
            <person name="Ueno C."/>
            <person name="Dianou D."/>
            <person name="Shinjo R."/>
            <person name="Asakawa S."/>
        </authorList>
    </citation>
    <scope>NUCLEOTIDE SEQUENCE [LARGE SCALE GENOMIC DNA]</scope>
    <source>
        <strain evidence="12 13">SS37A-Re</strain>
    </source>
</reference>
<keyword evidence="7" id="KW-0067">ATP-binding</keyword>
<accession>A0ABM8EAJ7</accession>
<keyword evidence="13" id="KW-1185">Reference proteome</keyword>
<evidence type="ECO:0000256" key="2">
    <source>
        <dbReference type="ARBA" id="ARBA00012438"/>
    </source>
</evidence>
<evidence type="ECO:0000256" key="5">
    <source>
        <dbReference type="ARBA" id="ARBA00022741"/>
    </source>
</evidence>
<dbReference type="InterPro" id="IPR000014">
    <property type="entry name" value="PAS"/>
</dbReference>
<evidence type="ECO:0000256" key="7">
    <source>
        <dbReference type="ARBA" id="ARBA00022840"/>
    </source>
</evidence>
<dbReference type="PRINTS" id="PR00344">
    <property type="entry name" value="BCTRLSENSOR"/>
</dbReference>
<sequence>MDDYTRDYPRDLRYEPPRKSGLETVGDLPWGTHFCLLYNDAEQLLEILIPYFAEGLAANEFCMWVTSELVDVEQAKAALRAAVPDLDAFILSGQLEITSYADWYIQNGRFDGDRVLRAWVDKLTSAEQRGFEGLRLSGDTFWLEKVAWQGFIHYESMVDREIGSKRMLALCAYPLPSCNPSEIFDIIANHDFAVINENGRWLSFKSANRGRMGRALRESQRRQHAILETVQDAIIAFDAAGSIYSINPAGAAMFGYGEDELLGEDISTILPEKWATDFDLHKIRGSKETRGRRKNGELFPAEIALAATRHDNAPLFVGSVRDLSEKHRAETRLKQIQIDRLAAMGGIAAGLAHELNQPLSAMKTYLKVAERLIEIPPEKRQLKIEEALARASAQVERAGRIISSLRGLASHGEPNKLILSLHELIERTCECFATSFKDRNAEISLDLGASKDTVLVDGVQIQQVLTNLIKNAKEAMSDSRARRLVISTSLTGDDRIRVDIADNGPGIPDHIKSQLFEPSPSTKEGGMGVGLPMSRVIIEAHDGKIWAQPNRDAGAVFSFTLPLMDAIGRFEEAAE</sequence>
<evidence type="ECO:0000256" key="1">
    <source>
        <dbReference type="ARBA" id="ARBA00000085"/>
    </source>
</evidence>
<dbReference type="CDD" id="cd00082">
    <property type="entry name" value="HisKA"/>
    <property type="match status" value="1"/>
</dbReference>
<keyword evidence="8" id="KW-0902">Two-component regulatory system</keyword>
<dbReference type="Gene3D" id="1.10.287.130">
    <property type="match status" value="1"/>
</dbReference>
<dbReference type="Pfam" id="PF14417">
    <property type="entry name" value="MEDS"/>
    <property type="match status" value="1"/>
</dbReference>
<dbReference type="SMART" id="SM00388">
    <property type="entry name" value="HisKA"/>
    <property type="match status" value="1"/>
</dbReference>
<feature type="domain" description="Histidine kinase" evidence="9">
    <location>
        <begin position="350"/>
        <end position="565"/>
    </location>
</feature>
<organism evidence="12 13">
    <name type="scientific">Methylocystis iwaonis</name>
    <dbReference type="NCBI Taxonomy" id="2885079"/>
    <lineage>
        <taxon>Bacteria</taxon>
        <taxon>Pseudomonadati</taxon>
        <taxon>Pseudomonadota</taxon>
        <taxon>Alphaproteobacteria</taxon>
        <taxon>Hyphomicrobiales</taxon>
        <taxon>Methylocystaceae</taxon>
        <taxon>Methylocystis</taxon>
    </lineage>
</organism>
<dbReference type="PANTHER" id="PTHR43065:SF10">
    <property type="entry name" value="PEROXIDE STRESS-ACTIVATED HISTIDINE KINASE MAK3"/>
    <property type="match status" value="1"/>
</dbReference>
<dbReference type="PROSITE" id="PS50112">
    <property type="entry name" value="PAS"/>
    <property type="match status" value="1"/>
</dbReference>
<dbReference type="Pfam" id="PF02518">
    <property type="entry name" value="HATPase_c"/>
    <property type="match status" value="1"/>
</dbReference>
<dbReference type="SUPFAM" id="SSF55785">
    <property type="entry name" value="PYP-like sensor domain (PAS domain)"/>
    <property type="match status" value="1"/>
</dbReference>
<evidence type="ECO:0000313" key="13">
    <source>
        <dbReference type="Proteomes" id="UP001317629"/>
    </source>
</evidence>
<dbReference type="PROSITE" id="PS50109">
    <property type="entry name" value="HIS_KIN"/>
    <property type="match status" value="1"/>
</dbReference>
<dbReference type="NCBIfam" id="TIGR00229">
    <property type="entry name" value="sensory_box"/>
    <property type="match status" value="1"/>
</dbReference>
<dbReference type="InterPro" id="IPR004358">
    <property type="entry name" value="Sig_transdc_His_kin-like_C"/>
</dbReference>
<dbReference type="Proteomes" id="UP001317629">
    <property type="component" value="Chromosome"/>
</dbReference>
<evidence type="ECO:0000313" key="12">
    <source>
        <dbReference type="EMBL" id="BDV34950.1"/>
    </source>
</evidence>
<keyword evidence="4" id="KW-0808">Transferase</keyword>
<dbReference type="Pfam" id="PF13426">
    <property type="entry name" value="PAS_9"/>
    <property type="match status" value="1"/>
</dbReference>
<dbReference type="SMART" id="SM00387">
    <property type="entry name" value="HATPase_c"/>
    <property type="match status" value="1"/>
</dbReference>
<dbReference type="PROSITE" id="PS50113">
    <property type="entry name" value="PAC"/>
    <property type="match status" value="1"/>
</dbReference>
<dbReference type="SUPFAM" id="SSF47384">
    <property type="entry name" value="Homodimeric domain of signal transducing histidine kinase"/>
    <property type="match status" value="1"/>
</dbReference>
<name>A0ABM8EAJ7_9HYPH</name>
<evidence type="ECO:0000259" key="10">
    <source>
        <dbReference type="PROSITE" id="PS50112"/>
    </source>
</evidence>
<dbReference type="InterPro" id="IPR036097">
    <property type="entry name" value="HisK_dim/P_sf"/>
</dbReference>
<dbReference type="EMBL" id="AP027142">
    <property type="protein sequence ID" value="BDV34950.1"/>
    <property type="molecule type" value="Genomic_DNA"/>
</dbReference>
<evidence type="ECO:0000256" key="3">
    <source>
        <dbReference type="ARBA" id="ARBA00022553"/>
    </source>
</evidence>
<evidence type="ECO:0000256" key="4">
    <source>
        <dbReference type="ARBA" id="ARBA00022679"/>
    </source>
</evidence>
<dbReference type="EC" id="2.7.13.3" evidence="2"/>
<dbReference type="InterPro" id="IPR035965">
    <property type="entry name" value="PAS-like_dom_sf"/>
</dbReference>
<keyword evidence="3" id="KW-0597">Phosphoprotein</keyword>
<dbReference type="InterPro" id="IPR005467">
    <property type="entry name" value="His_kinase_dom"/>
</dbReference>
<dbReference type="InterPro" id="IPR025847">
    <property type="entry name" value="MEDS_domain"/>
</dbReference>
<dbReference type="Gene3D" id="3.30.450.20">
    <property type="entry name" value="PAS domain"/>
    <property type="match status" value="1"/>
</dbReference>
<protein>
    <recommendedName>
        <fullName evidence="2">histidine kinase</fullName>
        <ecNumber evidence="2">2.7.13.3</ecNumber>
    </recommendedName>
</protein>
<dbReference type="InterPro" id="IPR000700">
    <property type="entry name" value="PAS-assoc_C"/>
</dbReference>
<dbReference type="CDD" id="cd00130">
    <property type="entry name" value="PAS"/>
    <property type="match status" value="1"/>
</dbReference>
<dbReference type="PANTHER" id="PTHR43065">
    <property type="entry name" value="SENSOR HISTIDINE KINASE"/>
    <property type="match status" value="1"/>
</dbReference>
<gene>
    <name evidence="12" type="ORF">SS37A_24790</name>
</gene>
<dbReference type="Gene3D" id="3.30.565.10">
    <property type="entry name" value="Histidine kinase-like ATPase, C-terminal domain"/>
    <property type="match status" value="1"/>
</dbReference>
<feature type="domain" description="PAS" evidence="10">
    <location>
        <begin position="219"/>
        <end position="272"/>
    </location>
</feature>
<dbReference type="SUPFAM" id="SSF55874">
    <property type="entry name" value="ATPase domain of HSP90 chaperone/DNA topoisomerase II/histidine kinase"/>
    <property type="match status" value="1"/>
</dbReference>
<dbReference type="InterPro" id="IPR003661">
    <property type="entry name" value="HisK_dim/P_dom"/>
</dbReference>
<evidence type="ECO:0000256" key="8">
    <source>
        <dbReference type="ARBA" id="ARBA00023012"/>
    </source>
</evidence>
<dbReference type="InterPro" id="IPR036890">
    <property type="entry name" value="HATPase_C_sf"/>
</dbReference>
<keyword evidence="5" id="KW-0547">Nucleotide-binding</keyword>
<dbReference type="InterPro" id="IPR003594">
    <property type="entry name" value="HATPase_dom"/>
</dbReference>
<comment type="catalytic activity">
    <reaction evidence="1">
        <text>ATP + protein L-histidine = ADP + protein N-phospho-L-histidine.</text>
        <dbReference type="EC" id="2.7.13.3"/>
    </reaction>
</comment>
<feature type="domain" description="PAC" evidence="11">
    <location>
        <begin position="285"/>
        <end position="335"/>
    </location>
</feature>
<proteinExistence type="predicted"/>
<evidence type="ECO:0000259" key="11">
    <source>
        <dbReference type="PROSITE" id="PS50113"/>
    </source>
</evidence>
<dbReference type="Pfam" id="PF00512">
    <property type="entry name" value="HisKA"/>
    <property type="match status" value="1"/>
</dbReference>
<evidence type="ECO:0000256" key="6">
    <source>
        <dbReference type="ARBA" id="ARBA00022777"/>
    </source>
</evidence>